<organism evidence="3 4">
    <name type="scientific">Palleronia pontilimi</name>
    <dbReference type="NCBI Taxonomy" id="1964209"/>
    <lineage>
        <taxon>Bacteria</taxon>
        <taxon>Pseudomonadati</taxon>
        <taxon>Pseudomonadota</taxon>
        <taxon>Alphaproteobacteria</taxon>
        <taxon>Rhodobacterales</taxon>
        <taxon>Roseobacteraceae</taxon>
        <taxon>Palleronia</taxon>
    </lineage>
</organism>
<dbReference type="RefSeq" id="WP_198916998.1">
    <property type="nucleotide sequence ID" value="NZ_JAEKPD010000014.1"/>
</dbReference>
<dbReference type="InterPro" id="IPR000477">
    <property type="entry name" value="RT_dom"/>
</dbReference>
<dbReference type="PROSITE" id="PS50878">
    <property type="entry name" value="RT_POL"/>
    <property type="match status" value="1"/>
</dbReference>
<dbReference type="AlphaFoldDB" id="A0A934IJ13"/>
<reference evidence="3" key="1">
    <citation type="submission" date="2020-12" db="EMBL/GenBank/DDBJ databases">
        <title>Bacterial taxonomy.</title>
        <authorList>
            <person name="Pan X."/>
        </authorList>
    </citation>
    <scope>NUCLEOTIDE SEQUENCE</scope>
    <source>
        <strain evidence="3">KCTC 52957</strain>
    </source>
</reference>
<dbReference type="Proteomes" id="UP000642488">
    <property type="component" value="Unassembled WGS sequence"/>
</dbReference>
<feature type="domain" description="Reverse transcriptase" evidence="2">
    <location>
        <begin position="1"/>
        <end position="257"/>
    </location>
</feature>
<dbReference type="PANTHER" id="PTHR34047:SF8">
    <property type="entry name" value="PROTEIN YKFC"/>
    <property type="match status" value="1"/>
</dbReference>
<comment type="caution">
    <text evidence="3">The sequence shown here is derived from an EMBL/GenBank/DDBJ whole genome shotgun (WGS) entry which is preliminary data.</text>
</comment>
<comment type="similarity">
    <text evidence="1">Belongs to the bacterial reverse transcriptase family.</text>
</comment>
<proteinExistence type="inferred from homology"/>
<dbReference type="InterPro" id="IPR043502">
    <property type="entry name" value="DNA/RNA_pol_sf"/>
</dbReference>
<keyword evidence="3" id="KW-0808">Transferase</keyword>
<dbReference type="GO" id="GO:0003964">
    <property type="term" value="F:RNA-directed DNA polymerase activity"/>
    <property type="evidence" value="ECO:0007669"/>
    <property type="project" value="UniProtKB-KW"/>
</dbReference>
<sequence length="354" mass="40039">MHDPTFSTASLARHLTKNDFLKQPALMGDPYKAAVIASAAHTARNGFPSLPLTPNDLAGRRIYQVNNLASDLVLRKAAQNIRRITGAKQSSRMEIVRRLKLFCEEGIPFTIAKMDIKNFYPSIDQDVLIGQLKRRLVTAPSTRAVLGSFIHQCKSNSVSGLPPGLAISAELSEFYMQDFDRNMRETLQAHYFARYVDDIILILPELDSARALKKQIERALPNGLRLNFTKSKVFVFGGAKANNPSAEHSFDYLGFRFTIYQTNKKKPCFRVVELDIAASKVKKNKTRIVKSFLQYLSDGNFEDLRDRVRILTCGYQFFDERQQKKRSAGLQHTYSLIDSGAAIPTTAERRRGRN</sequence>
<dbReference type="InterPro" id="IPR051083">
    <property type="entry name" value="GrpII_Intron_Splice-Mob/Def"/>
</dbReference>
<evidence type="ECO:0000313" key="3">
    <source>
        <dbReference type="EMBL" id="MBJ3763826.1"/>
    </source>
</evidence>
<evidence type="ECO:0000259" key="2">
    <source>
        <dbReference type="PROSITE" id="PS50878"/>
    </source>
</evidence>
<evidence type="ECO:0000313" key="4">
    <source>
        <dbReference type="Proteomes" id="UP000642488"/>
    </source>
</evidence>
<dbReference type="EMBL" id="JAEKPD010000014">
    <property type="protein sequence ID" value="MBJ3763826.1"/>
    <property type="molecule type" value="Genomic_DNA"/>
</dbReference>
<gene>
    <name evidence="3" type="ORF">ILP92_13795</name>
</gene>
<dbReference type="PANTHER" id="PTHR34047">
    <property type="entry name" value="NUCLEAR INTRON MATURASE 1, MITOCHONDRIAL-RELATED"/>
    <property type="match status" value="1"/>
</dbReference>
<keyword evidence="4" id="KW-1185">Reference proteome</keyword>
<keyword evidence="3" id="KW-0548">Nucleotidyltransferase</keyword>
<evidence type="ECO:0000256" key="1">
    <source>
        <dbReference type="ARBA" id="ARBA00034120"/>
    </source>
</evidence>
<dbReference type="Pfam" id="PF00078">
    <property type="entry name" value="RVT_1"/>
    <property type="match status" value="1"/>
</dbReference>
<dbReference type="SUPFAM" id="SSF56672">
    <property type="entry name" value="DNA/RNA polymerases"/>
    <property type="match status" value="1"/>
</dbReference>
<dbReference type="NCBIfam" id="NF041747">
    <property type="entry name" value="Drt3a"/>
    <property type="match status" value="1"/>
</dbReference>
<dbReference type="CDD" id="cd01646">
    <property type="entry name" value="RT_Bac_retron_I"/>
    <property type="match status" value="1"/>
</dbReference>
<accession>A0A934IJ13</accession>
<protein>
    <submittedName>
        <fullName evidence="3">RNA-directed DNA polymerase</fullName>
    </submittedName>
</protein>
<name>A0A934IJ13_9RHOB</name>
<keyword evidence="3" id="KW-0695">RNA-directed DNA polymerase</keyword>